<evidence type="ECO:0000256" key="12">
    <source>
        <dbReference type="PIRNR" id="PIRNR000368"/>
    </source>
</evidence>
<dbReference type="SFLD" id="SFLDS00029">
    <property type="entry name" value="Radical_SAM"/>
    <property type="match status" value="1"/>
</dbReference>
<dbReference type="EC" id="1.97.1.-" evidence="12"/>
<proteinExistence type="inferred from homology"/>
<dbReference type="GO" id="GO:0051539">
    <property type="term" value="F:4 iron, 4 sulfur cluster binding"/>
    <property type="evidence" value="ECO:0007669"/>
    <property type="project" value="UniProtKB-KW"/>
</dbReference>
<evidence type="ECO:0000313" key="14">
    <source>
        <dbReference type="Proteomes" id="UP000250223"/>
    </source>
</evidence>
<dbReference type="InterPro" id="IPR012837">
    <property type="entry name" value="NrdG"/>
</dbReference>
<accession>A0A239Z0I7</accession>
<keyword evidence="5" id="KW-0004">4Fe-4S</keyword>
<dbReference type="PIRSF" id="PIRSF000368">
    <property type="entry name" value="NrdG"/>
    <property type="match status" value="1"/>
</dbReference>
<name>A0A239Z0I7_CLOCO</name>
<dbReference type="Pfam" id="PF13353">
    <property type="entry name" value="Fer4_12"/>
    <property type="match status" value="1"/>
</dbReference>
<dbReference type="PROSITE" id="PS01087">
    <property type="entry name" value="RADICAL_ACTIVATING"/>
    <property type="match status" value="1"/>
</dbReference>
<comment type="cofactor">
    <cofactor evidence="1">
        <name>[4Fe-4S] cluster</name>
        <dbReference type="ChEBI" id="CHEBI:49883"/>
    </cofactor>
</comment>
<dbReference type="CDD" id="cd01335">
    <property type="entry name" value="Radical_SAM"/>
    <property type="match status" value="1"/>
</dbReference>
<dbReference type="AlphaFoldDB" id="A0A239Z0I7"/>
<keyword evidence="7" id="KW-0479">Metal-binding</keyword>
<gene>
    <name evidence="13" type="primary">pflA_2</name>
    <name evidence="13" type="ORF">NCTC13028_00967</name>
</gene>
<dbReference type="EMBL" id="UAWC01000005">
    <property type="protein sequence ID" value="SQB34076.1"/>
    <property type="molecule type" value="Genomic_DNA"/>
</dbReference>
<sequence>MNYLQVAGFLDNSLANGEGLRSVLFLSGCKHECKGCHNLAMQDFEYGDRICIDDIIKRIRKNIPIIRGVTFSGGEPLEQAENLAELALMIKKDDLNIWCYTGYEFEYILSNMDKINGWKILIENIDILVDGTFQQDKIEPNLKYKGSYNQRIIDVKKSLLAKKVIIYPI</sequence>
<dbReference type="Proteomes" id="UP000250223">
    <property type="component" value="Unassembled WGS sequence"/>
</dbReference>
<dbReference type="InterPro" id="IPR058240">
    <property type="entry name" value="rSAM_sf"/>
</dbReference>
<dbReference type="InterPro" id="IPR001989">
    <property type="entry name" value="Radical_activat_CS"/>
</dbReference>
<comment type="catalytic activity">
    <reaction evidence="11">
        <text>glycyl-[protein] + reduced [flavodoxin] + S-adenosyl-L-methionine = glycin-2-yl radical-[protein] + semiquinone [flavodoxin] + 5'-deoxyadenosine + L-methionine + H(+)</text>
        <dbReference type="Rhea" id="RHEA:61976"/>
        <dbReference type="Rhea" id="RHEA-COMP:10622"/>
        <dbReference type="Rhea" id="RHEA-COMP:14480"/>
        <dbReference type="Rhea" id="RHEA-COMP:15993"/>
        <dbReference type="Rhea" id="RHEA-COMP:15994"/>
        <dbReference type="ChEBI" id="CHEBI:15378"/>
        <dbReference type="ChEBI" id="CHEBI:17319"/>
        <dbReference type="ChEBI" id="CHEBI:29947"/>
        <dbReference type="ChEBI" id="CHEBI:32722"/>
        <dbReference type="ChEBI" id="CHEBI:57618"/>
        <dbReference type="ChEBI" id="CHEBI:57844"/>
        <dbReference type="ChEBI" id="CHEBI:59789"/>
        <dbReference type="ChEBI" id="CHEBI:140311"/>
    </reaction>
</comment>
<keyword evidence="6" id="KW-0949">S-adenosyl-L-methionine</keyword>
<dbReference type="NCBIfam" id="TIGR02491">
    <property type="entry name" value="NrdG"/>
    <property type="match status" value="1"/>
</dbReference>
<evidence type="ECO:0000256" key="2">
    <source>
        <dbReference type="ARBA" id="ARBA00003852"/>
    </source>
</evidence>
<comment type="function">
    <text evidence="2 12">Activation of anaerobic ribonucleoside-triphosphate reductase under anaerobic conditions by generation of an organic free radical, using S-adenosylmethionine and reduced flavodoxin as cosubstrates to produce 5'-deoxy-adenosine.</text>
</comment>
<dbReference type="RefSeq" id="WP_095177184.1">
    <property type="nucleotide sequence ID" value="NZ_JABAGF010000018.1"/>
</dbReference>
<protein>
    <recommendedName>
        <fullName evidence="4 12">Anaerobic ribonucleoside-triphosphate reductase-activating protein</fullName>
        <ecNumber evidence="12">1.97.1.-</ecNumber>
    </recommendedName>
</protein>
<dbReference type="SUPFAM" id="SSF102114">
    <property type="entry name" value="Radical SAM enzymes"/>
    <property type="match status" value="1"/>
</dbReference>
<dbReference type="InterPro" id="IPR007197">
    <property type="entry name" value="rSAM"/>
</dbReference>
<dbReference type="GeneID" id="70576082"/>
<dbReference type="GO" id="GO:0046872">
    <property type="term" value="F:metal ion binding"/>
    <property type="evidence" value="ECO:0007669"/>
    <property type="project" value="UniProtKB-KW"/>
</dbReference>
<evidence type="ECO:0000256" key="6">
    <source>
        <dbReference type="ARBA" id="ARBA00022691"/>
    </source>
</evidence>
<keyword evidence="10" id="KW-0411">Iron-sulfur</keyword>
<evidence type="ECO:0000313" key="13">
    <source>
        <dbReference type="EMBL" id="SQB34076.1"/>
    </source>
</evidence>
<comment type="similarity">
    <text evidence="3 12">Belongs to the organic radical-activating enzymes family.</text>
</comment>
<dbReference type="SFLD" id="SFLDF00299">
    <property type="entry name" value="anaerobic_ribonucleoside-triph"/>
    <property type="match status" value="1"/>
</dbReference>
<dbReference type="InterPro" id="IPR034457">
    <property type="entry name" value="Organic_radical-activating"/>
</dbReference>
<dbReference type="GO" id="GO:0043365">
    <property type="term" value="F:[formate-C-acetyltransferase]-activating enzyme activity"/>
    <property type="evidence" value="ECO:0007669"/>
    <property type="project" value="InterPro"/>
</dbReference>
<dbReference type="SFLD" id="SFLDG01066">
    <property type="entry name" value="organic_radical-activating_enz"/>
    <property type="match status" value="1"/>
</dbReference>
<dbReference type="PANTHER" id="PTHR30352:SF2">
    <property type="entry name" value="ANAEROBIC RIBONUCLEOSIDE-TRIPHOSPHATE REDUCTASE-ACTIVATING PROTEIN"/>
    <property type="match status" value="1"/>
</dbReference>
<evidence type="ECO:0000256" key="10">
    <source>
        <dbReference type="ARBA" id="ARBA00023014"/>
    </source>
</evidence>
<dbReference type="SFLD" id="SFLDG01063">
    <property type="entry name" value="activating_enzymes__group_1"/>
    <property type="match status" value="1"/>
</dbReference>
<evidence type="ECO:0000256" key="5">
    <source>
        <dbReference type="ARBA" id="ARBA00022485"/>
    </source>
</evidence>
<evidence type="ECO:0000256" key="11">
    <source>
        <dbReference type="ARBA" id="ARBA00047365"/>
    </source>
</evidence>
<keyword evidence="9" id="KW-0408">Iron</keyword>
<keyword evidence="8 12" id="KW-0560">Oxidoreductase</keyword>
<reference evidence="13 14" key="1">
    <citation type="submission" date="2018-06" db="EMBL/GenBank/DDBJ databases">
        <authorList>
            <consortium name="Pathogen Informatics"/>
            <person name="Doyle S."/>
        </authorList>
    </citation>
    <scope>NUCLEOTIDE SEQUENCE [LARGE SCALE GENOMIC DNA]</scope>
    <source>
        <strain evidence="13 14">NCTC13028</strain>
    </source>
</reference>
<dbReference type="Gene3D" id="3.20.20.70">
    <property type="entry name" value="Aldolase class I"/>
    <property type="match status" value="1"/>
</dbReference>
<evidence type="ECO:0000256" key="1">
    <source>
        <dbReference type="ARBA" id="ARBA00001966"/>
    </source>
</evidence>
<evidence type="ECO:0000256" key="3">
    <source>
        <dbReference type="ARBA" id="ARBA00009777"/>
    </source>
</evidence>
<dbReference type="PANTHER" id="PTHR30352">
    <property type="entry name" value="PYRUVATE FORMATE-LYASE-ACTIVATING ENZYME"/>
    <property type="match status" value="1"/>
</dbReference>
<evidence type="ECO:0000256" key="7">
    <source>
        <dbReference type="ARBA" id="ARBA00022723"/>
    </source>
</evidence>
<dbReference type="InterPro" id="IPR013785">
    <property type="entry name" value="Aldolase_TIM"/>
</dbReference>
<dbReference type="GO" id="GO:0004748">
    <property type="term" value="F:ribonucleoside-diphosphate reductase activity, thioredoxin disulfide as acceptor"/>
    <property type="evidence" value="ECO:0007669"/>
    <property type="project" value="TreeGrafter"/>
</dbReference>
<organism evidence="13 14">
    <name type="scientific">Clostridium cochlearium</name>
    <dbReference type="NCBI Taxonomy" id="1494"/>
    <lineage>
        <taxon>Bacteria</taxon>
        <taxon>Bacillati</taxon>
        <taxon>Bacillota</taxon>
        <taxon>Clostridia</taxon>
        <taxon>Eubacteriales</taxon>
        <taxon>Clostridiaceae</taxon>
        <taxon>Clostridium</taxon>
    </lineage>
</organism>
<evidence type="ECO:0000256" key="4">
    <source>
        <dbReference type="ARBA" id="ARBA00014281"/>
    </source>
</evidence>
<evidence type="ECO:0000256" key="9">
    <source>
        <dbReference type="ARBA" id="ARBA00023004"/>
    </source>
</evidence>
<evidence type="ECO:0000256" key="8">
    <source>
        <dbReference type="ARBA" id="ARBA00023002"/>
    </source>
</evidence>